<evidence type="ECO:0000256" key="2">
    <source>
        <dbReference type="ARBA" id="ARBA00004496"/>
    </source>
</evidence>
<dbReference type="PANTHER" id="PTHR12860">
    <property type="entry name" value="SIGNAL RECOGNITION PARTICLE 68 KDA PROTEIN"/>
    <property type="match status" value="1"/>
</dbReference>
<dbReference type="CDD" id="cd15481">
    <property type="entry name" value="SRP68-RBD"/>
    <property type="match status" value="1"/>
</dbReference>
<dbReference type="GO" id="GO:0005730">
    <property type="term" value="C:nucleolus"/>
    <property type="evidence" value="ECO:0007669"/>
    <property type="project" value="UniProtKB-SubCell"/>
</dbReference>
<dbReference type="InterPro" id="IPR038253">
    <property type="entry name" value="SRP68_N_sf"/>
</dbReference>
<dbReference type="PANTHER" id="PTHR12860:SF0">
    <property type="entry name" value="SIGNAL RECOGNITION PARTICLE SUBUNIT SRP68"/>
    <property type="match status" value="1"/>
</dbReference>
<proteinExistence type="inferred from homology"/>
<keyword evidence="8 12" id="KW-0733">Signal recognition particle</keyword>
<evidence type="ECO:0000313" key="15">
    <source>
        <dbReference type="Proteomes" id="UP000827284"/>
    </source>
</evidence>
<comment type="caution">
    <text evidence="14">The sequence shown here is derived from an EMBL/GenBank/DDBJ whole genome shotgun (WGS) entry which is preliminary data.</text>
</comment>
<dbReference type="Proteomes" id="UP000827284">
    <property type="component" value="Unassembled WGS sequence"/>
</dbReference>
<dbReference type="PIRSF" id="PIRSF038995">
    <property type="entry name" value="SRP68"/>
    <property type="match status" value="1"/>
</dbReference>
<dbReference type="GO" id="GO:0006614">
    <property type="term" value="P:SRP-dependent cotranslational protein targeting to membrane"/>
    <property type="evidence" value="ECO:0007669"/>
    <property type="project" value="InterPro"/>
</dbReference>
<protein>
    <recommendedName>
        <fullName evidence="11 12">Signal recognition particle subunit SRP68</fullName>
        <shortName evidence="12">SRP68</shortName>
    </recommendedName>
</protein>
<evidence type="ECO:0000256" key="8">
    <source>
        <dbReference type="ARBA" id="ARBA00023135"/>
    </source>
</evidence>
<evidence type="ECO:0000256" key="10">
    <source>
        <dbReference type="ARBA" id="ARBA00023274"/>
    </source>
</evidence>
<evidence type="ECO:0000313" key="14">
    <source>
        <dbReference type="EMBL" id="GJJ72525.1"/>
    </source>
</evidence>
<evidence type="ECO:0000256" key="4">
    <source>
        <dbReference type="ARBA" id="ARBA00009352"/>
    </source>
</evidence>
<comment type="similarity">
    <text evidence="4 12">Belongs to the SRP68 family.</text>
</comment>
<keyword evidence="7 12" id="KW-0694">RNA-binding</keyword>
<evidence type="ECO:0000256" key="11">
    <source>
        <dbReference type="ARBA" id="ARBA00029498"/>
    </source>
</evidence>
<dbReference type="GO" id="GO:0005786">
    <property type="term" value="C:signal recognition particle, endoplasmic reticulum targeting"/>
    <property type="evidence" value="ECO:0007669"/>
    <property type="project" value="UniProtKB-KW"/>
</dbReference>
<dbReference type="FunFam" id="1.10.3450.40:FF:000001">
    <property type="entry name" value="Signal recognition particle subunit SRP68"/>
    <property type="match status" value="1"/>
</dbReference>
<keyword evidence="10 12" id="KW-0687">Ribonucleoprotein</keyword>
<evidence type="ECO:0000256" key="9">
    <source>
        <dbReference type="ARBA" id="ARBA00023242"/>
    </source>
</evidence>
<dbReference type="GO" id="GO:0005047">
    <property type="term" value="F:signal recognition particle binding"/>
    <property type="evidence" value="ECO:0007669"/>
    <property type="project" value="InterPro"/>
</dbReference>
<evidence type="ECO:0000256" key="6">
    <source>
        <dbReference type="ARBA" id="ARBA00022824"/>
    </source>
</evidence>
<dbReference type="InterPro" id="IPR034652">
    <property type="entry name" value="SRP68-RBD"/>
</dbReference>
<evidence type="ECO:0000256" key="7">
    <source>
        <dbReference type="ARBA" id="ARBA00022884"/>
    </source>
</evidence>
<dbReference type="Pfam" id="PF16969">
    <property type="entry name" value="SRP68"/>
    <property type="match status" value="1"/>
</dbReference>
<dbReference type="GO" id="GO:0005829">
    <property type="term" value="C:cytosol"/>
    <property type="evidence" value="ECO:0007669"/>
    <property type="project" value="UniProtKB-ARBA"/>
</dbReference>
<dbReference type="OrthoDB" id="10255118at2759"/>
<dbReference type="GO" id="GO:0005783">
    <property type="term" value="C:endoplasmic reticulum"/>
    <property type="evidence" value="ECO:0007669"/>
    <property type="project" value="UniProtKB-SubCell"/>
</dbReference>
<reference evidence="14" key="2">
    <citation type="journal article" date="2022" name="Microbiol. Resour. Announc.">
        <title>Whole-Genome Sequence of Entomortierella parvispora E1425, a Mucoromycotan Fungus Associated with Burkholderiaceae-Related Endosymbiotic Bacteria.</title>
        <authorList>
            <person name="Herlambang A."/>
            <person name="Guo Y."/>
            <person name="Takashima Y."/>
            <person name="Narisawa K."/>
            <person name="Ohta H."/>
            <person name="Nishizawa T."/>
        </authorList>
    </citation>
    <scope>NUCLEOTIDE SEQUENCE</scope>
    <source>
        <strain evidence="14">E1425</strain>
    </source>
</reference>
<keyword evidence="5 12" id="KW-0963">Cytoplasm</keyword>
<keyword evidence="15" id="KW-1185">Reference proteome</keyword>
<comment type="subcellular location">
    <subcellularLocation>
        <location evidence="2 12">Cytoplasm</location>
    </subcellularLocation>
    <subcellularLocation>
        <location evidence="1">Endoplasmic reticulum</location>
    </subcellularLocation>
    <subcellularLocation>
        <location evidence="3">Nucleus</location>
        <location evidence="3">Nucleolus</location>
    </subcellularLocation>
</comment>
<dbReference type="Gene3D" id="1.10.3450.40">
    <property type="entry name" value="Signal recognition particle, SRP68 subunit, RNA-binding domain"/>
    <property type="match status" value="1"/>
</dbReference>
<evidence type="ECO:0000256" key="13">
    <source>
        <dbReference type="SAM" id="MobiDB-lite"/>
    </source>
</evidence>
<evidence type="ECO:0000256" key="12">
    <source>
        <dbReference type="PIRNR" id="PIRNR038995"/>
    </source>
</evidence>
<organism evidence="14 15">
    <name type="scientific">Entomortierella parvispora</name>
    <dbReference type="NCBI Taxonomy" id="205924"/>
    <lineage>
        <taxon>Eukaryota</taxon>
        <taxon>Fungi</taxon>
        <taxon>Fungi incertae sedis</taxon>
        <taxon>Mucoromycota</taxon>
        <taxon>Mortierellomycotina</taxon>
        <taxon>Mortierellomycetes</taxon>
        <taxon>Mortierellales</taxon>
        <taxon>Mortierellaceae</taxon>
        <taxon>Entomortierella</taxon>
    </lineage>
</organism>
<evidence type="ECO:0000256" key="3">
    <source>
        <dbReference type="ARBA" id="ARBA00004604"/>
    </source>
</evidence>
<accession>A0A9P3H9D0</accession>
<gene>
    <name evidence="14" type="ORF">EMPS_04883</name>
</gene>
<feature type="region of interest" description="Disordered" evidence="13">
    <location>
        <begin position="593"/>
        <end position="617"/>
    </location>
</feature>
<dbReference type="GO" id="GO:0008312">
    <property type="term" value="F:7S RNA binding"/>
    <property type="evidence" value="ECO:0007669"/>
    <property type="project" value="InterPro"/>
</dbReference>
<dbReference type="AlphaFoldDB" id="A0A9P3H9D0"/>
<dbReference type="EMBL" id="BQFW01000007">
    <property type="protein sequence ID" value="GJJ72525.1"/>
    <property type="molecule type" value="Genomic_DNA"/>
</dbReference>
<keyword evidence="6" id="KW-0256">Endoplasmic reticulum</keyword>
<name>A0A9P3H9D0_9FUNG</name>
<dbReference type="GO" id="GO:0030942">
    <property type="term" value="F:endoplasmic reticulum signal peptide binding"/>
    <property type="evidence" value="ECO:0007669"/>
    <property type="project" value="InterPro"/>
</dbReference>
<reference evidence="14" key="1">
    <citation type="submission" date="2021-11" db="EMBL/GenBank/DDBJ databases">
        <authorList>
            <person name="Herlambang A."/>
            <person name="Guo Y."/>
            <person name="Takashima Y."/>
            <person name="Nishizawa T."/>
        </authorList>
    </citation>
    <scope>NUCLEOTIDE SEQUENCE</scope>
    <source>
        <strain evidence="14">E1425</strain>
    </source>
</reference>
<evidence type="ECO:0000256" key="5">
    <source>
        <dbReference type="ARBA" id="ARBA00022490"/>
    </source>
</evidence>
<dbReference type="InterPro" id="IPR026258">
    <property type="entry name" value="SRP68"/>
</dbReference>
<sequence>MEPQQTASKDGAPFSLDILSLTNEARNAYGLRRQEYGRYRHHCTQKLHRIRKALGFTHGKDKSFIARPITAETLTDERYLHILLFQAERAWGYAMEIKALSVALDDTRKQSHYMNRLKKAAKTAEQLEALCSTKVGKVDVRSALDAQAYSALMAGYVLFEAQNWQGALEKFSAARAMYDKLSLAGSSHQEALCHATMDEIDPNIRFCGYRLRLAKDGVVNVEELVKMSAANKGSGSDVLMREIEHLIAQTRQEKAQDLDSISWRSHTLPLKNAKLATSILAAQETAEELNSLASSTTEAKLEQFDKVLEAFAEAEKTVKKALKEDTAAAAKIKSSKSEQNTADLHMIATYISYSSLRHAIERNLLLAKDIYNKLEGDQATTDRNEDVQYQNLVKAYDNVVQNLTTIQELPGVAVDTKLSSEVENKLLYYKGWRCFFTATAYSKLARHVEAIALFDRAQSYATQIRSGLGRSFSASSDADSFNVTEKELQDMESKIRGRKCQVHAAWYLIHGEDGESIDNKMSSMSLDENTLDEPALIKRLDTYPTSITSKNNPTVPHLVDFPPALQPIPAKPLFFDIAFNHMDYNHDLLAERAGRPKASQQSDSASGGWFGSIWGRR</sequence>
<evidence type="ECO:0000256" key="1">
    <source>
        <dbReference type="ARBA" id="ARBA00004240"/>
    </source>
</evidence>
<comment type="function">
    <text evidence="12">Component of the signal recognition particle (SRP) complex, a ribonucleoprotein complex that mediates the cotranslational targeting of secretory and membrane proteins to the endoplasmic reticulum (ER). The SRP complex interacts with the signal sequence in nascent secretory and membrane proteins and directs them to the membrane of the ER.</text>
</comment>
<keyword evidence="9" id="KW-0539">Nucleus</keyword>